<reference evidence="2" key="1">
    <citation type="submission" date="2018-08" db="EMBL/GenBank/DDBJ databases">
        <title>Identification of Burkholderia cepacia strains that express a Burkholderia pseudomallei-like capsular polysaccharide.</title>
        <authorList>
            <person name="Burtnick M.N."/>
            <person name="Vongsouvath M."/>
            <person name="Newton P."/>
            <person name="Wuthiekanun V."/>
            <person name="Limmathurotsakul D."/>
            <person name="Brett P.J."/>
            <person name="Chantratita N."/>
            <person name="Dance D.A."/>
        </authorList>
    </citation>
    <scope>NUCLEOTIDE SEQUENCE</scope>
    <source>
        <strain evidence="2">SBXCC001</strain>
    </source>
</reference>
<feature type="region of interest" description="Disordered" evidence="1">
    <location>
        <begin position="1"/>
        <end position="36"/>
    </location>
</feature>
<dbReference type="EMBL" id="QXCT01000001">
    <property type="protein sequence ID" value="MDW9252074.1"/>
    <property type="molecule type" value="Genomic_DNA"/>
</dbReference>
<accession>A0AAW9CN67</accession>
<gene>
    <name evidence="2" type="ORF">C7S16_6950</name>
</gene>
<evidence type="ECO:0000313" key="2">
    <source>
        <dbReference type="EMBL" id="MDW9252074.1"/>
    </source>
</evidence>
<name>A0AAW9CN67_BURTH</name>
<evidence type="ECO:0000313" key="3">
    <source>
        <dbReference type="Proteomes" id="UP001272137"/>
    </source>
</evidence>
<dbReference type="KEGG" id="btha:DR62_07500"/>
<protein>
    <submittedName>
        <fullName evidence="2">Uncharacterized protein</fullName>
    </submittedName>
</protein>
<dbReference type="Proteomes" id="UP001272137">
    <property type="component" value="Unassembled WGS sequence"/>
</dbReference>
<organism evidence="2 3">
    <name type="scientific">Burkholderia thailandensis</name>
    <dbReference type="NCBI Taxonomy" id="57975"/>
    <lineage>
        <taxon>Bacteria</taxon>
        <taxon>Pseudomonadati</taxon>
        <taxon>Pseudomonadota</taxon>
        <taxon>Betaproteobacteria</taxon>
        <taxon>Burkholderiales</taxon>
        <taxon>Burkholderiaceae</taxon>
        <taxon>Burkholderia</taxon>
        <taxon>pseudomallei group</taxon>
    </lineage>
</organism>
<feature type="region of interest" description="Disordered" evidence="1">
    <location>
        <begin position="66"/>
        <end position="104"/>
    </location>
</feature>
<comment type="caution">
    <text evidence="2">The sequence shown here is derived from an EMBL/GenBank/DDBJ whole genome shotgun (WGS) entry which is preliminary data.</text>
</comment>
<proteinExistence type="predicted"/>
<evidence type="ECO:0000256" key="1">
    <source>
        <dbReference type="SAM" id="MobiDB-lite"/>
    </source>
</evidence>
<feature type="compositionally biased region" description="Basic residues" evidence="1">
    <location>
        <begin position="66"/>
        <end position="83"/>
    </location>
</feature>
<dbReference type="AlphaFoldDB" id="A0AAW9CN67"/>
<sequence>MPRASALPRDRRAVLPPTSPRAAARPRARGDAARSRLRRSLTQLKPFVAGRRTLTIGVARFVARRMARTRRAARSTRRRAARRRTGEASGYGGCAPPLRAVSDH</sequence>